<reference evidence="2 3" key="2">
    <citation type="submission" date="2015-03" db="EMBL/GenBank/DDBJ databases">
        <authorList>
            <person name="Chan K.-G."/>
        </authorList>
    </citation>
    <scope>NUCLEOTIDE SEQUENCE [LARGE SCALE GENOMIC DNA]</scope>
    <source>
        <strain evidence="2 3">RB-25</strain>
    </source>
</reference>
<dbReference type="HOGENOM" id="CLU_2452920_0_0_6"/>
<dbReference type="KEGG" id="sfo:Z042_16615"/>
<organism evidence="2 3">
    <name type="scientific">Chania multitudinisentens RB-25</name>
    <dbReference type="NCBI Taxonomy" id="1441930"/>
    <lineage>
        <taxon>Bacteria</taxon>
        <taxon>Pseudomonadati</taxon>
        <taxon>Pseudomonadota</taxon>
        <taxon>Gammaproteobacteria</taxon>
        <taxon>Enterobacterales</taxon>
        <taxon>Yersiniaceae</taxon>
        <taxon>Chania</taxon>
    </lineage>
</organism>
<dbReference type="EMBL" id="CP007044">
    <property type="protein sequence ID" value="AHG22876.1"/>
    <property type="molecule type" value="Genomic_DNA"/>
</dbReference>
<dbReference type="RefSeq" id="WP_024912125.1">
    <property type="nucleotide sequence ID" value="NZ_CP007044.2"/>
</dbReference>
<protein>
    <submittedName>
        <fullName evidence="2">Uncharacterized protein</fullName>
    </submittedName>
</protein>
<gene>
    <name evidence="2" type="ORF">Z042_16615</name>
</gene>
<feature type="chain" id="PRO_5004792064" evidence="1">
    <location>
        <begin position="27"/>
        <end position="89"/>
    </location>
</feature>
<dbReference type="Proteomes" id="UP000019030">
    <property type="component" value="Chromosome"/>
</dbReference>
<evidence type="ECO:0000313" key="3">
    <source>
        <dbReference type="Proteomes" id="UP000019030"/>
    </source>
</evidence>
<dbReference type="AlphaFoldDB" id="W0LGM8"/>
<proteinExistence type="predicted"/>
<sequence>MNKIILFVVVATVVPTGMAYATTAVAAGFAGKPAIQGSPLTTTALGSFDSPRTLKVAVGISTNIVSTPELPLTIHARAIDYQNHKITLQ</sequence>
<dbReference type="PATRIC" id="fig|1441930.4.peg.3279"/>
<keyword evidence="1" id="KW-0732">Signal</keyword>
<evidence type="ECO:0000313" key="2">
    <source>
        <dbReference type="EMBL" id="AHG22876.1"/>
    </source>
</evidence>
<accession>W0LGM8</accession>
<keyword evidence="3" id="KW-1185">Reference proteome</keyword>
<evidence type="ECO:0000256" key="1">
    <source>
        <dbReference type="SAM" id="SignalP"/>
    </source>
</evidence>
<name>W0LGM8_9GAMM</name>
<feature type="signal peptide" evidence="1">
    <location>
        <begin position="1"/>
        <end position="26"/>
    </location>
</feature>
<reference evidence="2 3" key="1">
    <citation type="submission" date="2014-01" db="EMBL/GenBank/DDBJ databases">
        <title>Isolation of Serratia multitudinisentens RB-25 from Ex-Landfill site.</title>
        <authorList>
            <person name="Robson E.H.J."/>
        </authorList>
    </citation>
    <scope>NUCLEOTIDE SEQUENCE [LARGE SCALE GENOMIC DNA]</scope>
    <source>
        <strain evidence="2 3">RB-25</strain>
    </source>
</reference>